<dbReference type="InterPro" id="IPR001907">
    <property type="entry name" value="ClpP"/>
</dbReference>
<protein>
    <recommendedName>
        <fullName evidence="6">ATP-dependent Clp protease proteolytic subunit</fullName>
    </recommendedName>
</protein>
<keyword evidence="4" id="KW-0378">Hydrolase</keyword>
<sequence length="287" mass="31269">MKRPILIENEELFAVLDERRMTPAMKARRPEAVLPEITNLSVGVKGKKKAATMFLYDAVSFWTGNDARSFQRKLAETDAEEIHLHINSPGGSVFEGVAIYNLLAGHEAEVIVHIDGLAASIASVIALAGDTIHIAENGMVMIHNPSVVAWGDSTVMRKQAEILDKIRDAILNTYETRTRMGREDLSAAMEAETWYSADEAITAGFAMHKTSAREETALWVPGDFEGLPAAAMMLGRREGDYREDAEVAEERGGVEEATADGADERGNLEDVAGAADFIARMKLAHGL</sequence>
<dbReference type="InterPro" id="IPR023562">
    <property type="entry name" value="ClpP/TepA"/>
</dbReference>
<gene>
    <name evidence="8" type="ORF">OJ996_24555</name>
</gene>
<dbReference type="EMBL" id="JAPDDR010000018">
    <property type="protein sequence ID" value="MCW1916782.1"/>
    <property type="molecule type" value="Genomic_DNA"/>
</dbReference>
<comment type="similarity">
    <text evidence="1 6">Belongs to the peptidase S14 family.</text>
</comment>
<dbReference type="Gene3D" id="3.90.226.10">
    <property type="entry name" value="2-enoyl-CoA Hydratase, Chain A, domain 1"/>
    <property type="match status" value="1"/>
</dbReference>
<dbReference type="CDD" id="cd07016">
    <property type="entry name" value="S14_ClpP_1"/>
    <property type="match status" value="1"/>
</dbReference>
<feature type="region of interest" description="Disordered" evidence="7">
    <location>
        <begin position="244"/>
        <end position="266"/>
    </location>
</feature>
<evidence type="ECO:0000256" key="3">
    <source>
        <dbReference type="ARBA" id="ARBA00022670"/>
    </source>
</evidence>
<keyword evidence="2" id="KW-0963">Cytoplasm</keyword>
<dbReference type="SUPFAM" id="SSF52096">
    <property type="entry name" value="ClpP/crotonase"/>
    <property type="match status" value="1"/>
</dbReference>
<dbReference type="RefSeq" id="WP_264516383.1">
    <property type="nucleotide sequence ID" value="NZ_JAPDDR010000018.1"/>
</dbReference>
<feature type="compositionally biased region" description="Basic and acidic residues" evidence="7">
    <location>
        <begin position="244"/>
        <end position="254"/>
    </location>
</feature>
<dbReference type="Pfam" id="PF00574">
    <property type="entry name" value="CLP_protease"/>
    <property type="match status" value="1"/>
</dbReference>
<dbReference type="PRINTS" id="PR00127">
    <property type="entry name" value="CLPPROTEASEP"/>
</dbReference>
<evidence type="ECO:0000256" key="6">
    <source>
        <dbReference type="RuleBase" id="RU003567"/>
    </source>
</evidence>
<evidence type="ECO:0000256" key="7">
    <source>
        <dbReference type="SAM" id="MobiDB-lite"/>
    </source>
</evidence>
<comment type="caution">
    <text evidence="8">The sequence shown here is derived from an EMBL/GenBank/DDBJ whole genome shotgun (WGS) entry which is preliminary data.</text>
</comment>
<keyword evidence="9" id="KW-1185">Reference proteome</keyword>
<name>A0ABT3GAA8_9BACT</name>
<organism evidence="8 9">
    <name type="scientific">Luteolibacter rhizosphaerae</name>
    <dbReference type="NCBI Taxonomy" id="2989719"/>
    <lineage>
        <taxon>Bacteria</taxon>
        <taxon>Pseudomonadati</taxon>
        <taxon>Verrucomicrobiota</taxon>
        <taxon>Verrucomicrobiia</taxon>
        <taxon>Verrucomicrobiales</taxon>
        <taxon>Verrucomicrobiaceae</taxon>
        <taxon>Luteolibacter</taxon>
    </lineage>
</organism>
<dbReference type="PANTHER" id="PTHR10381">
    <property type="entry name" value="ATP-DEPENDENT CLP PROTEASE PROTEOLYTIC SUBUNIT"/>
    <property type="match status" value="1"/>
</dbReference>
<dbReference type="GO" id="GO:0006508">
    <property type="term" value="P:proteolysis"/>
    <property type="evidence" value="ECO:0007669"/>
    <property type="project" value="UniProtKB-KW"/>
</dbReference>
<reference evidence="8" key="1">
    <citation type="submission" date="2022-10" db="EMBL/GenBank/DDBJ databases">
        <title>Luteolibacter sp. GHJ8, whole genome shotgun sequencing project.</title>
        <authorList>
            <person name="Zhao G."/>
            <person name="Shen L."/>
        </authorList>
    </citation>
    <scope>NUCLEOTIDE SEQUENCE</scope>
    <source>
        <strain evidence="8">GHJ8</strain>
    </source>
</reference>
<evidence type="ECO:0000313" key="8">
    <source>
        <dbReference type="EMBL" id="MCW1916782.1"/>
    </source>
</evidence>
<dbReference type="GO" id="GO:0008233">
    <property type="term" value="F:peptidase activity"/>
    <property type="evidence" value="ECO:0007669"/>
    <property type="project" value="UniProtKB-KW"/>
</dbReference>
<evidence type="ECO:0000313" key="9">
    <source>
        <dbReference type="Proteomes" id="UP001165653"/>
    </source>
</evidence>
<dbReference type="Proteomes" id="UP001165653">
    <property type="component" value="Unassembled WGS sequence"/>
</dbReference>
<dbReference type="InterPro" id="IPR029045">
    <property type="entry name" value="ClpP/crotonase-like_dom_sf"/>
</dbReference>
<proteinExistence type="inferred from homology"/>
<evidence type="ECO:0000256" key="5">
    <source>
        <dbReference type="ARBA" id="ARBA00022825"/>
    </source>
</evidence>
<accession>A0ABT3GAA8</accession>
<dbReference type="PANTHER" id="PTHR10381:SF70">
    <property type="entry name" value="ATP-DEPENDENT CLP PROTEASE PROTEOLYTIC SUBUNIT"/>
    <property type="match status" value="1"/>
</dbReference>
<dbReference type="NCBIfam" id="NF045542">
    <property type="entry name" value="Clp_rel_HeadMat"/>
    <property type="match status" value="1"/>
</dbReference>
<evidence type="ECO:0000256" key="2">
    <source>
        <dbReference type="ARBA" id="ARBA00022490"/>
    </source>
</evidence>
<keyword evidence="5" id="KW-0720">Serine protease</keyword>
<keyword evidence="3 8" id="KW-0645">Protease</keyword>
<evidence type="ECO:0000256" key="4">
    <source>
        <dbReference type="ARBA" id="ARBA00022801"/>
    </source>
</evidence>
<evidence type="ECO:0000256" key="1">
    <source>
        <dbReference type="ARBA" id="ARBA00007039"/>
    </source>
</evidence>